<dbReference type="OrthoDB" id="10266426at2759"/>
<dbReference type="InterPro" id="IPR018108">
    <property type="entry name" value="MCP_transmembrane"/>
</dbReference>
<dbReference type="PROSITE" id="PS50920">
    <property type="entry name" value="SOLCAR"/>
    <property type="match status" value="1"/>
</dbReference>
<feature type="transmembrane region" description="Helical" evidence="7">
    <location>
        <begin position="240"/>
        <end position="260"/>
    </location>
</feature>
<dbReference type="Gene3D" id="1.50.40.10">
    <property type="entry name" value="Mitochondrial carrier domain"/>
    <property type="match status" value="1"/>
</dbReference>
<dbReference type="InParanoid" id="A0A078AWW2"/>
<keyword evidence="7" id="KW-1133">Transmembrane helix</keyword>
<comment type="similarity">
    <text evidence="6">Belongs to the mitochondrial carrier (TC 2.A.29) family.</text>
</comment>
<feature type="repeat" description="Solcar" evidence="5">
    <location>
        <begin position="237"/>
        <end position="326"/>
    </location>
</feature>
<name>A0A078AWW2_STYLE</name>
<feature type="transmembrane region" description="Helical" evidence="7">
    <location>
        <begin position="302"/>
        <end position="320"/>
    </location>
</feature>
<dbReference type="Pfam" id="PF00153">
    <property type="entry name" value="Mito_carr"/>
    <property type="match status" value="1"/>
</dbReference>
<dbReference type="GO" id="GO:0016020">
    <property type="term" value="C:membrane"/>
    <property type="evidence" value="ECO:0007669"/>
    <property type="project" value="UniProtKB-SubCell"/>
</dbReference>
<evidence type="ECO:0000256" key="3">
    <source>
        <dbReference type="ARBA" id="ARBA00022737"/>
    </source>
</evidence>
<evidence type="ECO:0000256" key="4">
    <source>
        <dbReference type="ARBA" id="ARBA00023136"/>
    </source>
</evidence>
<dbReference type="AlphaFoldDB" id="A0A078AWW2"/>
<reference evidence="8 9" key="1">
    <citation type="submission" date="2014-06" db="EMBL/GenBank/DDBJ databases">
        <authorList>
            <person name="Swart Estienne"/>
        </authorList>
    </citation>
    <scope>NUCLEOTIDE SEQUENCE [LARGE SCALE GENOMIC DNA]</scope>
    <source>
        <strain evidence="8 9">130c</strain>
    </source>
</reference>
<dbReference type="InterPro" id="IPR023395">
    <property type="entry name" value="MCP_dom_sf"/>
</dbReference>
<evidence type="ECO:0000256" key="2">
    <source>
        <dbReference type="ARBA" id="ARBA00022692"/>
    </source>
</evidence>
<evidence type="ECO:0000256" key="1">
    <source>
        <dbReference type="ARBA" id="ARBA00004141"/>
    </source>
</evidence>
<comment type="subcellular location">
    <subcellularLocation>
        <location evidence="1">Membrane</location>
        <topology evidence="1">Multi-pass membrane protein</topology>
    </subcellularLocation>
</comment>
<keyword evidence="4 5" id="KW-0472">Membrane</keyword>
<dbReference type="Proteomes" id="UP000039865">
    <property type="component" value="Unassembled WGS sequence"/>
</dbReference>
<proteinExistence type="inferred from homology"/>
<keyword evidence="6" id="KW-0813">Transport</keyword>
<evidence type="ECO:0008006" key="10">
    <source>
        <dbReference type="Google" id="ProtNLM"/>
    </source>
</evidence>
<evidence type="ECO:0000313" key="8">
    <source>
        <dbReference type="EMBL" id="CDW86920.1"/>
    </source>
</evidence>
<dbReference type="SUPFAM" id="SSF103506">
    <property type="entry name" value="Mitochondrial carrier"/>
    <property type="match status" value="1"/>
</dbReference>
<organism evidence="8 9">
    <name type="scientific">Stylonychia lemnae</name>
    <name type="common">Ciliate</name>
    <dbReference type="NCBI Taxonomy" id="5949"/>
    <lineage>
        <taxon>Eukaryota</taxon>
        <taxon>Sar</taxon>
        <taxon>Alveolata</taxon>
        <taxon>Ciliophora</taxon>
        <taxon>Intramacronucleata</taxon>
        <taxon>Spirotrichea</taxon>
        <taxon>Stichotrichia</taxon>
        <taxon>Sporadotrichida</taxon>
        <taxon>Oxytrichidae</taxon>
        <taxon>Stylonychinae</taxon>
        <taxon>Stylonychia</taxon>
    </lineage>
</organism>
<gene>
    <name evidence="8" type="primary">Contig5395.g5771</name>
    <name evidence="8" type="ORF">STYLEM_16020</name>
</gene>
<evidence type="ECO:0000256" key="5">
    <source>
        <dbReference type="PROSITE-ProRule" id="PRU00282"/>
    </source>
</evidence>
<dbReference type="OMA" id="GWQAFFK"/>
<dbReference type="PANTHER" id="PTHR24089">
    <property type="entry name" value="SOLUTE CARRIER FAMILY 25"/>
    <property type="match status" value="1"/>
</dbReference>
<protein>
    <recommendedName>
        <fullName evidence="10">Mitochondrial carrier protein</fullName>
    </recommendedName>
</protein>
<accession>A0A078AWW2</accession>
<keyword evidence="3" id="KW-0677">Repeat</keyword>
<dbReference type="EMBL" id="CCKQ01015113">
    <property type="protein sequence ID" value="CDW86920.1"/>
    <property type="molecule type" value="Genomic_DNA"/>
</dbReference>
<sequence>MTTALTLITSPLYTIATSMQLSVIPHLTIYGDVKPEDVKKKGVITKSFDSLFGKDIEKEKTKQLPGKTDNPLSTELKFEITQPKEPRADLMKASGQVGLNKPYRAPVYRTYWECIQGLSKQGILGFYKGNGLRMTHIFLYAAMRNHISYSLDFGDDIFRKNSFWRDFLAATTASLLLHPLHLIEARFILQNRLPNFQSYRSTYMFIIRNYTEILKGITAHIPRNFLLAMTGFNYFSSVNIFAYLGQTLAFHTLAYPILTAQRRMECQTTKMPGMLPLRYIGNIHALGLMWREEGVKGLFRGYFAYLLATSIVITVVPIASELMMLKSPLYGNYEDNYDLYQDVMSKREKRIKEREQYSKQKEAKENSEK</sequence>
<keyword evidence="9" id="KW-1185">Reference proteome</keyword>
<evidence type="ECO:0000313" key="9">
    <source>
        <dbReference type="Proteomes" id="UP000039865"/>
    </source>
</evidence>
<evidence type="ECO:0000256" key="7">
    <source>
        <dbReference type="SAM" id="Phobius"/>
    </source>
</evidence>
<keyword evidence="2 5" id="KW-0812">Transmembrane</keyword>
<evidence type="ECO:0000256" key="6">
    <source>
        <dbReference type="RuleBase" id="RU000488"/>
    </source>
</evidence>